<proteinExistence type="predicted"/>
<protein>
    <recommendedName>
        <fullName evidence="3">Coiled-coil domain-containing protein 86</fullName>
    </recommendedName>
</protein>
<feature type="region of interest" description="Disordered" evidence="11">
    <location>
        <begin position="1"/>
        <end position="141"/>
    </location>
</feature>
<name>A0A0K2T555_LEPSM</name>
<dbReference type="PANTHER" id="PTHR13557">
    <property type="entry name" value="COILED-COIL DOMAIN-CONTAINING PROTEIN 86"/>
    <property type="match status" value="1"/>
</dbReference>
<comment type="function">
    <text evidence="9">Required for proper chromosome segregation during mitosis and error-free mitotic progression.</text>
</comment>
<feature type="compositionally biased region" description="Low complexity" evidence="11">
    <location>
        <begin position="74"/>
        <end position="119"/>
    </location>
</feature>
<accession>A0A0K2T555</accession>
<evidence type="ECO:0000256" key="7">
    <source>
        <dbReference type="ARBA" id="ARBA00023054"/>
    </source>
</evidence>
<evidence type="ECO:0000256" key="8">
    <source>
        <dbReference type="ARBA" id="ARBA00023242"/>
    </source>
</evidence>
<feature type="coiled-coil region" evidence="10">
    <location>
        <begin position="238"/>
        <end position="275"/>
    </location>
</feature>
<keyword evidence="6" id="KW-0164">Citrullination</keyword>
<evidence type="ECO:0000256" key="2">
    <source>
        <dbReference type="ARBA" id="ARBA00004604"/>
    </source>
</evidence>
<dbReference type="OrthoDB" id="6374285at2759"/>
<keyword evidence="7 10" id="KW-0175">Coiled coil</keyword>
<evidence type="ECO:0000256" key="10">
    <source>
        <dbReference type="SAM" id="Coils"/>
    </source>
</evidence>
<evidence type="ECO:0000313" key="12">
    <source>
        <dbReference type="EMBL" id="CDW21163.1"/>
    </source>
</evidence>
<sequence>MENRRSMQTRMRTRSKGPAESIADKVLTRKRRSSSSSYESPSRKKNNISSDKTTEYGAKSTLTTLIENSTVKTKSPQKSPSKLKSPQKYSSKLKSPQKSSLKIKSPQKSPIKAKSPQKSPFKEVNEDQNEAPLHLSDMDEDTTSKEVEVIYEFEHKNHSQVPNNVPKSPVKFDSLETIQVEKAFAQIVPKSRSEKMVIVDRVKVRPIVVEGTKKICRSGRFWKSNRDRFSSLVTTKGLKSNLKKKNALRNELKKVKALERSIKDENKMKKEELKQRRLDNAKRREINERKSEVVQTLKNPAKIKRMKKKQLRMLAKR</sequence>
<evidence type="ECO:0000256" key="6">
    <source>
        <dbReference type="ARBA" id="ARBA00022934"/>
    </source>
</evidence>
<dbReference type="InterPro" id="IPR026570">
    <property type="entry name" value="CCDC86"/>
</dbReference>
<evidence type="ECO:0000256" key="11">
    <source>
        <dbReference type="SAM" id="MobiDB-lite"/>
    </source>
</evidence>
<evidence type="ECO:0000256" key="1">
    <source>
        <dbReference type="ARBA" id="ARBA00004286"/>
    </source>
</evidence>
<feature type="non-terminal residue" evidence="12">
    <location>
        <position position="317"/>
    </location>
</feature>
<dbReference type="GO" id="GO:0005730">
    <property type="term" value="C:nucleolus"/>
    <property type="evidence" value="ECO:0007669"/>
    <property type="project" value="UniProtKB-SubCell"/>
</dbReference>
<dbReference type="PANTHER" id="PTHR13557:SF1">
    <property type="entry name" value="COILED-COIL DOMAIN-CONTAINING PROTEIN 86"/>
    <property type="match status" value="1"/>
</dbReference>
<evidence type="ECO:0000256" key="4">
    <source>
        <dbReference type="ARBA" id="ARBA00022454"/>
    </source>
</evidence>
<reference evidence="12" key="1">
    <citation type="submission" date="2014-05" db="EMBL/GenBank/DDBJ databases">
        <authorList>
            <person name="Chronopoulou M."/>
        </authorList>
    </citation>
    <scope>NUCLEOTIDE SEQUENCE</scope>
    <source>
        <tissue evidence="12">Whole organism</tissue>
    </source>
</reference>
<keyword evidence="5" id="KW-0597">Phosphoprotein</keyword>
<dbReference type="EMBL" id="HACA01003802">
    <property type="protein sequence ID" value="CDW21163.1"/>
    <property type="molecule type" value="Transcribed_RNA"/>
</dbReference>
<comment type="subcellular location">
    <subcellularLocation>
        <location evidence="1">Chromosome</location>
    </subcellularLocation>
    <subcellularLocation>
        <location evidence="2">Nucleus</location>
        <location evidence="2">Nucleolus</location>
    </subcellularLocation>
</comment>
<evidence type="ECO:0000256" key="9">
    <source>
        <dbReference type="ARBA" id="ARBA00093307"/>
    </source>
</evidence>
<dbReference type="GO" id="GO:0005694">
    <property type="term" value="C:chromosome"/>
    <property type="evidence" value="ECO:0007669"/>
    <property type="project" value="UniProtKB-SubCell"/>
</dbReference>
<feature type="compositionally biased region" description="Low complexity" evidence="11">
    <location>
        <begin position="1"/>
        <end position="10"/>
    </location>
</feature>
<keyword evidence="8" id="KW-0539">Nucleus</keyword>
<organism evidence="12">
    <name type="scientific">Lepeophtheirus salmonis</name>
    <name type="common">Salmon louse</name>
    <name type="synonym">Caligus salmonis</name>
    <dbReference type="NCBI Taxonomy" id="72036"/>
    <lineage>
        <taxon>Eukaryota</taxon>
        <taxon>Metazoa</taxon>
        <taxon>Ecdysozoa</taxon>
        <taxon>Arthropoda</taxon>
        <taxon>Crustacea</taxon>
        <taxon>Multicrustacea</taxon>
        <taxon>Hexanauplia</taxon>
        <taxon>Copepoda</taxon>
        <taxon>Siphonostomatoida</taxon>
        <taxon>Caligidae</taxon>
        <taxon>Lepeophtheirus</taxon>
    </lineage>
</organism>
<evidence type="ECO:0000256" key="3">
    <source>
        <dbReference type="ARBA" id="ARBA00016738"/>
    </source>
</evidence>
<keyword evidence="4" id="KW-0158">Chromosome</keyword>
<dbReference type="AlphaFoldDB" id="A0A0K2T555"/>
<evidence type="ECO:0000256" key="5">
    <source>
        <dbReference type="ARBA" id="ARBA00022553"/>
    </source>
</evidence>
<feature type="compositionally biased region" description="Polar residues" evidence="11">
    <location>
        <begin position="60"/>
        <end position="73"/>
    </location>
</feature>